<name>A0A370TB24_9HELO</name>
<organism evidence="5 6">
    <name type="scientific">Venustampulla echinocandica</name>
    <dbReference type="NCBI Taxonomy" id="2656787"/>
    <lineage>
        <taxon>Eukaryota</taxon>
        <taxon>Fungi</taxon>
        <taxon>Dikarya</taxon>
        <taxon>Ascomycota</taxon>
        <taxon>Pezizomycotina</taxon>
        <taxon>Leotiomycetes</taxon>
        <taxon>Helotiales</taxon>
        <taxon>Pleuroascaceae</taxon>
        <taxon>Venustampulla</taxon>
    </lineage>
</organism>
<dbReference type="AlphaFoldDB" id="A0A370TB24"/>
<dbReference type="STRING" id="2656787.A0A370TB24"/>
<dbReference type="OrthoDB" id="408631at2759"/>
<evidence type="ECO:0000256" key="3">
    <source>
        <dbReference type="RuleBase" id="RU361235"/>
    </source>
</evidence>
<keyword evidence="2 3" id="KW-0378">Hydrolase</keyword>
<evidence type="ECO:0000313" key="6">
    <source>
        <dbReference type="Proteomes" id="UP000254866"/>
    </source>
</evidence>
<dbReference type="GeneID" id="43602774"/>
<feature type="signal peptide" evidence="3">
    <location>
        <begin position="1"/>
        <end position="17"/>
    </location>
</feature>
<evidence type="ECO:0000256" key="2">
    <source>
        <dbReference type="ARBA" id="ARBA00022801"/>
    </source>
</evidence>
<gene>
    <name evidence="5" type="ORF">BP5553_09925</name>
</gene>
<dbReference type="InterPro" id="IPR029058">
    <property type="entry name" value="AB_hydrolase_fold"/>
</dbReference>
<reference evidence="5 6" key="1">
    <citation type="journal article" date="2018" name="IMA Fungus">
        <title>IMA Genome-F 9: Draft genome sequence of Annulohypoxylon stygium, Aspergillus mulundensis, Berkeleyomyces basicola (syn. Thielaviopsis basicola), Ceratocystis smalleyi, two Cercospora beticola strains, Coleophoma cylindrospora, Fusarium fracticaudum, Phialophora cf. hyalina, and Morchella septimelata.</title>
        <authorList>
            <person name="Wingfield B.D."/>
            <person name="Bills G.F."/>
            <person name="Dong Y."/>
            <person name="Huang W."/>
            <person name="Nel W.J."/>
            <person name="Swalarsk-Parry B.S."/>
            <person name="Vaghefi N."/>
            <person name="Wilken P.M."/>
            <person name="An Z."/>
            <person name="de Beer Z.W."/>
            <person name="De Vos L."/>
            <person name="Chen L."/>
            <person name="Duong T.A."/>
            <person name="Gao Y."/>
            <person name="Hammerbacher A."/>
            <person name="Kikkert J.R."/>
            <person name="Li Y."/>
            <person name="Li H."/>
            <person name="Li K."/>
            <person name="Li Q."/>
            <person name="Liu X."/>
            <person name="Ma X."/>
            <person name="Naidoo K."/>
            <person name="Pethybridge S.J."/>
            <person name="Sun J."/>
            <person name="Steenkamp E.T."/>
            <person name="van der Nest M.A."/>
            <person name="van Wyk S."/>
            <person name="Wingfield M.J."/>
            <person name="Xiong C."/>
            <person name="Yue Q."/>
            <person name="Zhang X."/>
        </authorList>
    </citation>
    <scope>NUCLEOTIDE SEQUENCE [LARGE SCALE GENOMIC DNA]</scope>
    <source>
        <strain evidence="5 6">BP 5553</strain>
    </source>
</reference>
<protein>
    <recommendedName>
        <fullName evidence="3">Carboxylic ester hydrolase</fullName>
        <ecNumber evidence="3">3.1.1.-</ecNumber>
    </recommendedName>
</protein>
<dbReference type="SUPFAM" id="SSF53474">
    <property type="entry name" value="alpha/beta-Hydrolases"/>
    <property type="match status" value="1"/>
</dbReference>
<comment type="caution">
    <text evidence="5">The sequence shown here is derived from an EMBL/GenBank/DDBJ whole genome shotgun (WGS) entry which is preliminary data.</text>
</comment>
<dbReference type="InterPro" id="IPR019826">
    <property type="entry name" value="Carboxylesterase_B_AS"/>
</dbReference>
<accession>A0A370TB24</accession>
<comment type="similarity">
    <text evidence="1 3">Belongs to the type-B carboxylesterase/lipase family.</text>
</comment>
<dbReference type="PANTHER" id="PTHR11559">
    <property type="entry name" value="CARBOXYLESTERASE"/>
    <property type="match status" value="1"/>
</dbReference>
<evidence type="ECO:0000313" key="5">
    <source>
        <dbReference type="EMBL" id="RDL31136.1"/>
    </source>
</evidence>
<evidence type="ECO:0000256" key="1">
    <source>
        <dbReference type="ARBA" id="ARBA00005964"/>
    </source>
</evidence>
<dbReference type="RefSeq" id="XP_031865385.1">
    <property type="nucleotide sequence ID" value="XM_032018548.1"/>
</dbReference>
<dbReference type="InterPro" id="IPR002018">
    <property type="entry name" value="CarbesteraseB"/>
</dbReference>
<dbReference type="PROSITE" id="PS00122">
    <property type="entry name" value="CARBOXYLESTERASE_B_1"/>
    <property type="match status" value="1"/>
</dbReference>
<feature type="domain" description="Carboxylesterase type B" evidence="4">
    <location>
        <begin position="33"/>
        <end position="503"/>
    </location>
</feature>
<sequence length="561" mass="60035">MIAFLGVWLWLATLSLGALQVDLGYAIYKGVEDSATGLTTFKGIRYAAPPTGSLRWQAPQTPAVNRSSVIAASDFGPICPQSMNSREPFMSNPGTIGDEDCLSLNVFAPSTASNLPVLVYIHGGGYGGGNGRQDLTSIINANQNAFIGVTIQYRLGAFGFLSSNEVFSKGVVNAGILDQNLALKWVQKYIRHFGGDASRVTLSGESAGGGSVMLHNIAYGGTLGNSLFSNSITASPYLPMQHKYSDPVPTKYYNAFATAAGCPIGPTKGSAQTTFSCLVAKDTITLQQASFNVSASGVYGSWAFLPVTDGTFIQQRPSQQLLQKRVNGMIHMAGNNANEGDTFVNPAIVTQSDLVAWVSEVFPQLTSRDKSTLLKLYPATIAPRTNAVNMYSETTFTCPSYWLAEAYSAKGSLKSYKYQYSVPYALHSTDMGAYFGPPTINQGPDFVKAFQAIWGNFVTASNPSISAAIANGRSPPSPNAGNPAANWPTYSCSSPNMINLNQTGGIEVNVTLPLPPQSVEVLLYIDPGLENDISMVNAYTFDRGRGARCDFWRSISSRVPE</sequence>
<dbReference type="Proteomes" id="UP000254866">
    <property type="component" value="Unassembled WGS sequence"/>
</dbReference>
<dbReference type="InterPro" id="IPR050309">
    <property type="entry name" value="Type-B_Carboxylest/Lipase"/>
</dbReference>
<dbReference type="Pfam" id="PF00135">
    <property type="entry name" value="COesterase"/>
    <property type="match status" value="1"/>
</dbReference>
<keyword evidence="6" id="KW-1185">Reference proteome</keyword>
<keyword evidence="3" id="KW-0732">Signal</keyword>
<proteinExistence type="inferred from homology"/>
<evidence type="ECO:0000259" key="4">
    <source>
        <dbReference type="Pfam" id="PF00135"/>
    </source>
</evidence>
<dbReference type="GO" id="GO:0016787">
    <property type="term" value="F:hydrolase activity"/>
    <property type="evidence" value="ECO:0007669"/>
    <property type="project" value="UniProtKB-KW"/>
</dbReference>
<dbReference type="EMBL" id="NPIC01000013">
    <property type="protein sequence ID" value="RDL31136.1"/>
    <property type="molecule type" value="Genomic_DNA"/>
</dbReference>
<feature type="chain" id="PRO_5016487516" description="Carboxylic ester hydrolase" evidence="3">
    <location>
        <begin position="18"/>
        <end position="561"/>
    </location>
</feature>
<dbReference type="Gene3D" id="3.40.50.1820">
    <property type="entry name" value="alpha/beta hydrolase"/>
    <property type="match status" value="1"/>
</dbReference>
<dbReference type="EC" id="3.1.1.-" evidence="3"/>